<feature type="domain" description="Tryptophan synthase beta chain-like PALP" evidence="9">
    <location>
        <begin position="46"/>
        <end position="312"/>
    </location>
</feature>
<keyword evidence="11" id="KW-1185">Reference proteome</keyword>
<evidence type="ECO:0000256" key="7">
    <source>
        <dbReference type="ARBA" id="ARBA00022898"/>
    </source>
</evidence>
<dbReference type="InterPro" id="IPR000634">
    <property type="entry name" value="Ser/Thr_deHydtase_PyrdxlP-BS"/>
</dbReference>
<gene>
    <name evidence="10" type="ORF">IAR55_003196</name>
</gene>
<dbReference type="Gene3D" id="3.40.50.1100">
    <property type="match status" value="2"/>
</dbReference>
<dbReference type="PANTHER" id="PTHR43050">
    <property type="entry name" value="SERINE / THREONINE RACEMASE FAMILY MEMBER"/>
    <property type="match status" value="1"/>
</dbReference>
<dbReference type="RefSeq" id="XP_066803805.1">
    <property type="nucleotide sequence ID" value="XM_066946304.1"/>
</dbReference>
<protein>
    <recommendedName>
        <fullName evidence="9">Tryptophan synthase beta chain-like PALP domain-containing protein</fullName>
    </recommendedName>
</protein>
<dbReference type="KEGG" id="kne:92180454"/>
<dbReference type="GO" id="GO:0030378">
    <property type="term" value="F:serine racemase activity"/>
    <property type="evidence" value="ECO:0007669"/>
    <property type="project" value="TreeGrafter"/>
</dbReference>
<proteinExistence type="inferred from homology"/>
<dbReference type="FunFam" id="3.40.50.1100:FF:000005">
    <property type="entry name" value="Threonine dehydratase catabolic"/>
    <property type="match status" value="1"/>
</dbReference>
<dbReference type="InterPro" id="IPR001926">
    <property type="entry name" value="TrpB-like_PALP"/>
</dbReference>
<name>A0AAW0Z0H5_9TREE</name>
<keyword evidence="7" id="KW-0663">Pyridoxal phosphate</keyword>
<dbReference type="PANTHER" id="PTHR43050:SF1">
    <property type="entry name" value="SERINE RACEMASE"/>
    <property type="match status" value="1"/>
</dbReference>
<dbReference type="GO" id="GO:0008721">
    <property type="term" value="F:D-serine ammonia-lyase activity"/>
    <property type="evidence" value="ECO:0007669"/>
    <property type="project" value="TreeGrafter"/>
</dbReference>
<dbReference type="GO" id="GO:0000287">
    <property type="term" value="F:magnesium ion binding"/>
    <property type="evidence" value="ECO:0007669"/>
    <property type="project" value="TreeGrafter"/>
</dbReference>
<comment type="cofactor">
    <cofactor evidence="4">
        <name>Mg(2+)</name>
        <dbReference type="ChEBI" id="CHEBI:18420"/>
    </cofactor>
</comment>
<dbReference type="GO" id="GO:0030170">
    <property type="term" value="F:pyridoxal phosphate binding"/>
    <property type="evidence" value="ECO:0007669"/>
    <property type="project" value="InterPro"/>
</dbReference>
<evidence type="ECO:0000256" key="8">
    <source>
        <dbReference type="ARBA" id="ARBA00023239"/>
    </source>
</evidence>
<dbReference type="GeneID" id="92180454"/>
<dbReference type="GO" id="GO:0018114">
    <property type="term" value="F:threonine racemase activity"/>
    <property type="evidence" value="ECO:0007669"/>
    <property type="project" value="TreeGrafter"/>
</dbReference>
<dbReference type="GO" id="GO:0006520">
    <property type="term" value="P:amino acid metabolic process"/>
    <property type="evidence" value="ECO:0007669"/>
    <property type="project" value="InterPro"/>
</dbReference>
<dbReference type="SUPFAM" id="SSF53686">
    <property type="entry name" value="Tryptophan synthase beta subunit-like PLP-dependent enzymes"/>
    <property type="match status" value="1"/>
</dbReference>
<dbReference type="GO" id="GO:0003941">
    <property type="term" value="F:L-serine ammonia-lyase activity"/>
    <property type="evidence" value="ECO:0007669"/>
    <property type="project" value="TreeGrafter"/>
</dbReference>
<comment type="caution">
    <text evidence="10">The sequence shown here is derived from an EMBL/GenBank/DDBJ whole genome shotgun (WGS) entry which is preliminary data.</text>
</comment>
<keyword evidence="6" id="KW-0460">Magnesium</keyword>
<accession>A0AAW0Z0H5</accession>
<dbReference type="AlphaFoldDB" id="A0AAW0Z0H5"/>
<comment type="similarity">
    <text evidence="5">Belongs to the serine/threonine dehydratase family.</text>
</comment>
<organism evidence="10 11">
    <name type="scientific">Kwoniella newhampshirensis</name>
    <dbReference type="NCBI Taxonomy" id="1651941"/>
    <lineage>
        <taxon>Eukaryota</taxon>
        <taxon>Fungi</taxon>
        <taxon>Dikarya</taxon>
        <taxon>Basidiomycota</taxon>
        <taxon>Agaricomycotina</taxon>
        <taxon>Tremellomycetes</taxon>
        <taxon>Tremellales</taxon>
        <taxon>Cryptococcaceae</taxon>
        <taxon>Kwoniella</taxon>
    </lineage>
</organism>
<dbReference type="PROSITE" id="PS00165">
    <property type="entry name" value="DEHYDRATASE_SER_THR"/>
    <property type="match status" value="1"/>
</dbReference>
<sequence length="379" mass="40536">MADIASTLPLETASIHHAYGKFRRYVHRTPLLTNKTIDRIASSNAGSGAFKARGAFHAVTHLIEVMGLDELRRRGLVTHSSGNHAQALALAASTFDIPAHIVMPEISTPSKIAGTRAYTELIRFSGSTSQEREEVVAQVIAETGAVLVPPYDHPDIILGQGTASLELYEQYNSQQAEGGVESTLKVVLAPLGGGGLLSGTAVFFSDKPGTAVIGCEPSYQGGNDGERGLNAVPPTRIETVKTLTIADGLRTPVGAIPWDVFTSGSSTKPKYLEGVYSVPEEEIKEATRLVMERMKVFIEPSAAVPLAVVLYNQKFRRWVYERQQAEGTECWDIVIILSGGNTTIEALIGIFGDVRDADTQRAEGVVASDGSTTVENVAG</sequence>
<comment type="cofactor">
    <cofactor evidence="1">
        <name>Ca(2+)</name>
        <dbReference type="ChEBI" id="CHEBI:29108"/>
    </cofactor>
</comment>
<reference evidence="10 11" key="1">
    <citation type="journal article" date="2024" name="bioRxiv">
        <title>Comparative genomics of Cryptococcus and Kwoniella reveals pathogenesis evolution and contrasting karyotype dynamics via intercentromeric recombination or chromosome fusion.</title>
        <authorList>
            <person name="Coelho M.A."/>
            <person name="David-Palma M."/>
            <person name="Shea T."/>
            <person name="Bowers K."/>
            <person name="McGinley-Smith S."/>
            <person name="Mohammad A.W."/>
            <person name="Gnirke A."/>
            <person name="Yurkov A.M."/>
            <person name="Nowrousian M."/>
            <person name="Sun S."/>
            <person name="Cuomo C.A."/>
            <person name="Heitman J."/>
        </authorList>
    </citation>
    <scope>NUCLEOTIDE SEQUENCE [LARGE SCALE GENOMIC DNA]</scope>
    <source>
        <strain evidence="10 11">CBS 13917</strain>
    </source>
</reference>
<evidence type="ECO:0000256" key="1">
    <source>
        <dbReference type="ARBA" id="ARBA00001913"/>
    </source>
</evidence>
<evidence type="ECO:0000256" key="2">
    <source>
        <dbReference type="ARBA" id="ARBA00001933"/>
    </source>
</evidence>
<evidence type="ECO:0000256" key="5">
    <source>
        <dbReference type="ARBA" id="ARBA00010869"/>
    </source>
</evidence>
<evidence type="ECO:0000256" key="6">
    <source>
        <dbReference type="ARBA" id="ARBA00022842"/>
    </source>
</evidence>
<evidence type="ECO:0000313" key="11">
    <source>
        <dbReference type="Proteomes" id="UP001388673"/>
    </source>
</evidence>
<evidence type="ECO:0000313" key="10">
    <source>
        <dbReference type="EMBL" id="KAK8858964.1"/>
    </source>
</evidence>
<comment type="cofactor">
    <cofactor evidence="2">
        <name>pyridoxal 5'-phosphate</name>
        <dbReference type="ChEBI" id="CHEBI:597326"/>
    </cofactor>
</comment>
<comment type="cofactor">
    <cofactor evidence="3">
        <name>Mn(2+)</name>
        <dbReference type="ChEBI" id="CHEBI:29035"/>
    </cofactor>
</comment>
<dbReference type="InterPro" id="IPR036052">
    <property type="entry name" value="TrpB-like_PALP_sf"/>
</dbReference>
<evidence type="ECO:0000259" key="9">
    <source>
        <dbReference type="Pfam" id="PF00291"/>
    </source>
</evidence>
<dbReference type="EMBL" id="JBCAWK010000005">
    <property type="protein sequence ID" value="KAK8858964.1"/>
    <property type="molecule type" value="Genomic_DNA"/>
</dbReference>
<evidence type="ECO:0000256" key="3">
    <source>
        <dbReference type="ARBA" id="ARBA00001936"/>
    </source>
</evidence>
<dbReference type="GO" id="GO:0005524">
    <property type="term" value="F:ATP binding"/>
    <property type="evidence" value="ECO:0007669"/>
    <property type="project" value="TreeGrafter"/>
</dbReference>
<keyword evidence="8" id="KW-0456">Lyase</keyword>
<dbReference type="Proteomes" id="UP001388673">
    <property type="component" value="Unassembled WGS sequence"/>
</dbReference>
<evidence type="ECO:0000256" key="4">
    <source>
        <dbReference type="ARBA" id="ARBA00001946"/>
    </source>
</evidence>
<dbReference type="Pfam" id="PF00291">
    <property type="entry name" value="PALP"/>
    <property type="match status" value="1"/>
</dbReference>